<dbReference type="InterPro" id="IPR002197">
    <property type="entry name" value="HTH_Fis"/>
</dbReference>
<dbReference type="Pfam" id="PF02954">
    <property type="entry name" value="HTH_8"/>
    <property type="match status" value="1"/>
</dbReference>
<feature type="coiled-coil region" evidence="6">
    <location>
        <begin position="239"/>
        <end position="266"/>
    </location>
</feature>
<keyword evidence="1" id="KW-0547">Nucleotide-binding</keyword>
<evidence type="ECO:0000259" key="9">
    <source>
        <dbReference type="PROSITE" id="PS51371"/>
    </source>
</evidence>
<evidence type="ECO:0000256" key="6">
    <source>
        <dbReference type="SAM" id="Coils"/>
    </source>
</evidence>
<dbReference type="NCBIfam" id="NF041552">
    <property type="entry name" value="TF_PrdR"/>
    <property type="match status" value="1"/>
</dbReference>
<proteinExistence type="predicted"/>
<feature type="domain" description="PAS" evidence="8">
    <location>
        <begin position="134"/>
        <end position="187"/>
    </location>
</feature>
<dbReference type="InterPro" id="IPR048106">
    <property type="entry name" value="PrdR-like"/>
</dbReference>
<dbReference type="GO" id="GO:0005524">
    <property type="term" value="F:ATP binding"/>
    <property type="evidence" value="ECO:0007669"/>
    <property type="project" value="UniProtKB-KW"/>
</dbReference>
<reference evidence="10 11" key="1">
    <citation type="submission" date="2017-03" db="EMBL/GenBank/DDBJ databases">
        <title>Genome sequence of Clostridium thermoalcaliphilum DSM 7309.</title>
        <authorList>
            <person name="Poehlein A."/>
            <person name="Daniel R."/>
        </authorList>
    </citation>
    <scope>NUCLEOTIDE SEQUENCE [LARGE SCALE GENOMIC DNA]</scope>
    <source>
        <strain evidence="10 11">DSM 7309</strain>
    </source>
</reference>
<dbReference type="InterPro" id="IPR000644">
    <property type="entry name" value="CBS_dom"/>
</dbReference>
<dbReference type="EMBL" id="MZGW01000002">
    <property type="protein sequence ID" value="OPJ56401.1"/>
    <property type="molecule type" value="Genomic_DNA"/>
</dbReference>
<protein>
    <submittedName>
        <fullName evidence="10">Transcriptional regulatory protein ZraR</fullName>
    </submittedName>
</protein>
<dbReference type="SMART" id="SM00091">
    <property type="entry name" value="PAS"/>
    <property type="match status" value="1"/>
</dbReference>
<dbReference type="PANTHER" id="PTHR32071">
    <property type="entry name" value="TRANSCRIPTIONAL REGULATORY PROTEIN"/>
    <property type="match status" value="1"/>
</dbReference>
<comment type="caution">
    <text evidence="10">The sequence shown here is derived from an EMBL/GenBank/DDBJ whole genome shotgun (WGS) entry which is preliminary data.</text>
</comment>
<dbReference type="SUPFAM" id="SSF55785">
    <property type="entry name" value="PYP-like sensor domain (PAS domain)"/>
    <property type="match status" value="1"/>
</dbReference>
<dbReference type="GO" id="GO:0043565">
    <property type="term" value="F:sequence-specific DNA binding"/>
    <property type="evidence" value="ECO:0007669"/>
    <property type="project" value="InterPro"/>
</dbReference>
<accession>A0A1V4I8S6</accession>
<dbReference type="InterPro" id="IPR035965">
    <property type="entry name" value="PAS-like_dom_sf"/>
</dbReference>
<dbReference type="STRING" id="29349.CLOTH_08050"/>
<dbReference type="Gene3D" id="3.10.580.10">
    <property type="entry name" value="CBS-domain"/>
    <property type="match status" value="2"/>
</dbReference>
<evidence type="ECO:0000256" key="2">
    <source>
        <dbReference type="ARBA" id="ARBA00022840"/>
    </source>
</evidence>
<dbReference type="AlphaFoldDB" id="A0A1V4I8S6"/>
<dbReference type="Pfam" id="PF25601">
    <property type="entry name" value="AAA_lid_14"/>
    <property type="match status" value="1"/>
</dbReference>
<keyword evidence="5" id="KW-0129">CBS domain</keyword>
<dbReference type="Gene3D" id="1.10.8.60">
    <property type="match status" value="1"/>
</dbReference>
<evidence type="ECO:0000256" key="4">
    <source>
        <dbReference type="ARBA" id="ARBA00023163"/>
    </source>
</evidence>
<dbReference type="Gene3D" id="3.40.50.300">
    <property type="entry name" value="P-loop containing nucleotide triphosphate hydrolases"/>
    <property type="match status" value="1"/>
</dbReference>
<dbReference type="Pfam" id="PF13426">
    <property type="entry name" value="PAS_9"/>
    <property type="match status" value="1"/>
</dbReference>
<dbReference type="InterPro" id="IPR058031">
    <property type="entry name" value="AAA_lid_NorR"/>
</dbReference>
<dbReference type="InterPro" id="IPR009057">
    <property type="entry name" value="Homeodomain-like_sf"/>
</dbReference>
<keyword evidence="11" id="KW-1185">Reference proteome</keyword>
<dbReference type="Gene3D" id="1.10.10.60">
    <property type="entry name" value="Homeodomain-like"/>
    <property type="match status" value="1"/>
</dbReference>
<dbReference type="RefSeq" id="WP_079411458.1">
    <property type="nucleotide sequence ID" value="NZ_MZGW01000002.1"/>
</dbReference>
<dbReference type="Pfam" id="PF00158">
    <property type="entry name" value="Sigma54_activat"/>
    <property type="match status" value="1"/>
</dbReference>
<evidence type="ECO:0000313" key="11">
    <source>
        <dbReference type="Proteomes" id="UP000190140"/>
    </source>
</evidence>
<dbReference type="SMART" id="SM00116">
    <property type="entry name" value="CBS"/>
    <property type="match status" value="2"/>
</dbReference>
<evidence type="ECO:0000313" key="10">
    <source>
        <dbReference type="EMBL" id="OPJ56401.1"/>
    </source>
</evidence>
<dbReference type="FunFam" id="3.40.50.300:FF:000006">
    <property type="entry name" value="DNA-binding transcriptional regulator NtrC"/>
    <property type="match status" value="1"/>
</dbReference>
<dbReference type="PROSITE" id="PS50045">
    <property type="entry name" value="SIGMA54_INTERACT_4"/>
    <property type="match status" value="1"/>
</dbReference>
<dbReference type="SUPFAM" id="SSF54631">
    <property type="entry name" value="CBS-domain pair"/>
    <property type="match status" value="1"/>
</dbReference>
<evidence type="ECO:0000256" key="5">
    <source>
        <dbReference type="PROSITE-ProRule" id="PRU00703"/>
    </source>
</evidence>
<dbReference type="CDD" id="cd00130">
    <property type="entry name" value="PAS"/>
    <property type="match status" value="1"/>
</dbReference>
<dbReference type="InterPro" id="IPR046342">
    <property type="entry name" value="CBS_dom_sf"/>
</dbReference>
<dbReference type="OrthoDB" id="9803970at2"/>
<dbReference type="GO" id="GO:0006355">
    <property type="term" value="P:regulation of DNA-templated transcription"/>
    <property type="evidence" value="ECO:0007669"/>
    <property type="project" value="InterPro"/>
</dbReference>
<organism evidence="10 11">
    <name type="scientific">Alkalithermobacter paradoxus</name>
    <dbReference type="NCBI Taxonomy" id="29349"/>
    <lineage>
        <taxon>Bacteria</taxon>
        <taxon>Bacillati</taxon>
        <taxon>Bacillota</taxon>
        <taxon>Clostridia</taxon>
        <taxon>Peptostreptococcales</taxon>
        <taxon>Tepidibacteraceae</taxon>
        <taxon>Alkalithermobacter</taxon>
    </lineage>
</organism>
<keyword evidence="6" id="KW-0175">Coiled coil</keyword>
<dbReference type="PROSITE" id="PS00675">
    <property type="entry name" value="SIGMA54_INTERACT_1"/>
    <property type="match status" value="1"/>
</dbReference>
<evidence type="ECO:0000259" key="7">
    <source>
        <dbReference type="PROSITE" id="PS50045"/>
    </source>
</evidence>
<dbReference type="InterPro" id="IPR002078">
    <property type="entry name" value="Sigma_54_int"/>
</dbReference>
<feature type="domain" description="CBS" evidence="9">
    <location>
        <begin position="78"/>
        <end position="133"/>
    </location>
</feature>
<dbReference type="PROSITE" id="PS50112">
    <property type="entry name" value="PAS"/>
    <property type="match status" value="1"/>
</dbReference>
<feature type="domain" description="Sigma-54 factor interaction" evidence="7">
    <location>
        <begin position="271"/>
        <end position="500"/>
    </location>
</feature>
<dbReference type="PRINTS" id="PR01590">
    <property type="entry name" value="HTHFIS"/>
</dbReference>
<dbReference type="PANTHER" id="PTHR32071:SF57">
    <property type="entry name" value="C4-DICARBOXYLATE TRANSPORT TRANSCRIPTIONAL REGULATORY PROTEIN DCTD"/>
    <property type="match status" value="1"/>
</dbReference>
<dbReference type="SUPFAM" id="SSF52540">
    <property type="entry name" value="P-loop containing nucleoside triphosphate hydrolases"/>
    <property type="match status" value="1"/>
</dbReference>
<dbReference type="CDD" id="cd00009">
    <property type="entry name" value="AAA"/>
    <property type="match status" value="1"/>
</dbReference>
<dbReference type="PROSITE" id="PS00676">
    <property type="entry name" value="SIGMA54_INTERACT_2"/>
    <property type="match status" value="1"/>
</dbReference>
<evidence type="ECO:0000256" key="3">
    <source>
        <dbReference type="ARBA" id="ARBA00023015"/>
    </source>
</evidence>
<dbReference type="Proteomes" id="UP000190140">
    <property type="component" value="Unassembled WGS sequence"/>
</dbReference>
<dbReference type="NCBIfam" id="TIGR00229">
    <property type="entry name" value="sensory_box"/>
    <property type="match status" value="1"/>
</dbReference>
<dbReference type="InterPro" id="IPR000014">
    <property type="entry name" value="PAS"/>
</dbReference>
<feature type="domain" description="CBS" evidence="9">
    <location>
        <begin position="14"/>
        <end position="71"/>
    </location>
</feature>
<sequence>MFLFPKTTLVKKVMSTQMIVVKQNESLKKAISLMLRNKSNDIFIIDENDKLIGLISLTDISKLNINQCNKELEVKNFMSKDLITVSKDDNLLKCRDTMLKYKIGRLPVVENNSLIGVIREEQVRDYFYMKIEELGEKLNQVINSVHEAITVIDENGKVVIWNKNAEKLYGVLKEEIIGKDMEIFFPNALMLEVLKTHKPIENIYHSPRKDTYVVVSAKPIFLEGKLVGVVSNDKDITQVKQLSYQLEKANDTLKFLENEVRKFSNDNFGNIIGKSEKLMKTIDVARQVAKTSASIFIQGESGTGKEVFARAIHNNSQREGLFVPVNCSAIPSELFESEFFGYEGGAFTGANRKGKMGIFELANKGTVFLDEIGDLPMYMQAKLLRVLQENEIRRVGSEKTVSINVRIISATNKDLKELVRKGEFREDLYYRLNVVQIDLPPLRERKGDIAILINEFLREICIKNNKEIPKLNKNVIDILQKYEWKGNIRELKNTIEHLVVLCKDNIIDEELLPNYIVESVNENKNENEYPLDLNEAVMKIEINTIKRALSMSGGNKAKAAKLLNIPRSTLYYKIDTYKIECQ</sequence>
<dbReference type="InterPro" id="IPR003593">
    <property type="entry name" value="AAA+_ATPase"/>
</dbReference>
<dbReference type="InterPro" id="IPR025943">
    <property type="entry name" value="Sigma_54_int_dom_ATP-bd_2"/>
</dbReference>
<dbReference type="Pfam" id="PF00571">
    <property type="entry name" value="CBS"/>
    <property type="match status" value="2"/>
</dbReference>
<dbReference type="SMART" id="SM00382">
    <property type="entry name" value="AAA"/>
    <property type="match status" value="1"/>
</dbReference>
<evidence type="ECO:0000256" key="1">
    <source>
        <dbReference type="ARBA" id="ARBA00022741"/>
    </source>
</evidence>
<keyword evidence="2" id="KW-0067">ATP-binding</keyword>
<dbReference type="SUPFAM" id="SSF46689">
    <property type="entry name" value="Homeodomain-like"/>
    <property type="match status" value="1"/>
</dbReference>
<name>A0A1V4I8S6_9FIRM</name>
<dbReference type="CDD" id="cd02205">
    <property type="entry name" value="CBS_pair_SF"/>
    <property type="match status" value="1"/>
</dbReference>
<dbReference type="Gene3D" id="3.30.450.20">
    <property type="entry name" value="PAS domain"/>
    <property type="match status" value="1"/>
</dbReference>
<evidence type="ECO:0000259" key="8">
    <source>
        <dbReference type="PROSITE" id="PS50112"/>
    </source>
</evidence>
<dbReference type="PROSITE" id="PS51371">
    <property type="entry name" value="CBS"/>
    <property type="match status" value="2"/>
</dbReference>
<keyword evidence="3" id="KW-0805">Transcription regulation</keyword>
<dbReference type="InterPro" id="IPR027417">
    <property type="entry name" value="P-loop_NTPase"/>
</dbReference>
<dbReference type="InterPro" id="IPR025662">
    <property type="entry name" value="Sigma_54_int_dom_ATP-bd_1"/>
</dbReference>
<keyword evidence="4" id="KW-0804">Transcription</keyword>
<gene>
    <name evidence="10" type="primary">zraR</name>
    <name evidence="10" type="ORF">CLOTH_08050</name>
</gene>